<evidence type="ECO:0000256" key="2">
    <source>
        <dbReference type="ARBA" id="ARBA00009477"/>
    </source>
</evidence>
<dbReference type="InterPro" id="IPR058626">
    <property type="entry name" value="MdtA-like_b-barrel"/>
</dbReference>
<dbReference type="Gene3D" id="2.40.50.100">
    <property type="match status" value="1"/>
</dbReference>
<comment type="subcellular location">
    <subcellularLocation>
        <location evidence="1">Cell membrane</location>
    </subcellularLocation>
</comment>
<evidence type="ECO:0000259" key="9">
    <source>
        <dbReference type="Pfam" id="PF25944"/>
    </source>
</evidence>
<dbReference type="PANTHER" id="PTHR30469:SF33">
    <property type="entry name" value="SLR1207 PROTEIN"/>
    <property type="match status" value="1"/>
</dbReference>
<dbReference type="AlphaFoldDB" id="A0A5K7ZEF7"/>
<evidence type="ECO:0000259" key="10">
    <source>
        <dbReference type="Pfam" id="PF25967"/>
    </source>
</evidence>
<dbReference type="InterPro" id="IPR058623">
    <property type="entry name" value="MacA"/>
</dbReference>
<evidence type="ECO:0000256" key="1">
    <source>
        <dbReference type="ARBA" id="ARBA00004236"/>
    </source>
</evidence>
<dbReference type="Pfam" id="PF25967">
    <property type="entry name" value="RND-MFP_C"/>
    <property type="match status" value="1"/>
</dbReference>
<dbReference type="Proteomes" id="UP000427769">
    <property type="component" value="Chromosome"/>
</dbReference>
<feature type="transmembrane region" description="Helical" evidence="7">
    <location>
        <begin position="24"/>
        <end position="44"/>
    </location>
</feature>
<dbReference type="PANTHER" id="PTHR30469">
    <property type="entry name" value="MULTIDRUG RESISTANCE PROTEIN MDTA"/>
    <property type="match status" value="1"/>
</dbReference>
<evidence type="ECO:0000256" key="7">
    <source>
        <dbReference type="SAM" id="Phobius"/>
    </source>
</evidence>
<dbReference type="InterPro" id="IPR058625">
    <property type="entry name" value="MdtA-like_BSH"/>
</dbReference>
<dbReference type="NCBIfam" id="NF008606">
    <property type="entry name" value="PRK11578.1"/>
    <property type="match status" value="1"/>
</dbReference>
<keyword evidence="7" id="KW-0812">Transmembrane</keyword>
<comment type="similarity">
    <text evidence="2">Belongs to the membrane fusion protein (MFP) (TC 8.A.1) family.</text>
</comment>
<evidence type="ECO:0000256" key="6">
    <source>
        <dbReference type="SAM" id="MobiDB-lite"/>
    </source>
</evidence>
<dbReference type="Gene3D" id="6.10.140.1990">
    <property type="match status" value="1"/>
</dbReference>
<dbReference type="SUPFAM" id="SSF111369">
    <property type="entry name" value="HlyD-like secretion proteins"/>
    <property type="match status" value="1"/>
</dbReference>
<keyword evidence="12" id="KW-1185">Reference proteome</keyword>
<evidence type="ECO:0000256" key="4">
    <source>
        <dbReference type="ARBA" id="ARBA00023054"/>
    </source>
</evidence>
<dbReference type="Gene3D" id="2.40.30.170">
    <property type="match status" value="1"/>
</dbReference>
<dbReference type="GO" id="GO:0015562">
    <property type="term" value="F:efflux transmembrane transporter activity"/>
    <property type="evidence" value="ECO:0007669"/>
    <property type="project" value="TreeGrafter"/>
</dbReference>
<dbReference type="InterPro" id="IPR030190">
    <property type="entry name" value="MacA_alpha-hairpin_sf"/>
</dbReference>
<feature type="compositionally biased region" description="Polar residues" evidence="6">
    <location>
        <begin position="394"/>
        <end position="403"/>
    </location>
</feature>
<evidence type="ECO:0000259" key="8">
    <source>
        <dbReference type="Pfam" id="PF25917"/>
    </source>
</evidence>
<evidence type="ECO:0000256" key="5">
    <source>
        <dbReference type="SAM" id="Coils"/>
    </source>
</evidence>
<dbReference type="GO" id="GO:0019898">
    <property type="term" value="C:extrinsic component of membrane"/>
    <property type="evidence" value="ECO:0007669"/>
    <property type="project" value="InterPro"/>
</dbReference>
<proteinExistence type="inferred from homology"/>
<feature type="domain" description="Multidrug resistance protein MdtA-like C-terminal permuted SH3" evidence="10">
    <location>
        <begin position="336"/>
        <end position="396"/>
    </location>
</feature>
<dbReference type="Gene3D" id="2.40.420.20">
    <property type="match status" value="1"/>
</dbReference>
<dbReference type="NCBIfam" id="TIGR01730">
    <property type="entry name" value="RND_mfp"/>
    <property type="match status" value="1"/>
</dbReference>
<evidence type="ECO:0000313" key="12">
    <source>
        <dbReference type="Proteomes" id="UP000427769"/>
    </source>
</evidence>
<dbReference type="GO" id="GO:1990281">
    <property type="term" value="C:efflux pump complex"/>
    <property type="evidence" value="ECO:0007669"/>
    <property type="project" value="TreeGrafter"/>
</dbReference>
<organism evidence="11 12">
    <name type="scientific">Desulfosarcina widdelii</name>
    <dbReference type="NCBI Taxonomy" id="947919"/>
    <lineage>
        <taxon>Bacteria</taxon>
        <taxon>Pseudomonadati</taxon>
        <taxon>Thermodesulfobacteriota</taxon>
        <taxon>Desulfobacteria</taxon>
        <taxon>Desulfobacterales</taxon>
        <taxon>Desulfosarcinaceae</taxon>
        <taxon>Desulfosarcina</taxon>
    </lineage>
</organism>
<reference evidence="11 12" key="1">
    <citation type="submission" date="2019-11" db="EMBL/GenBank/DDBJ databases">
        <title>Comparative genomics of hydrocarbon-degrading Desulfosarcina strains.</title>
        <authorList>
            <person name="Watanabe M."/>
            <person name="Kojima H."/>
            <person name="Fukui M."/>
        </authorList>
    </citation>
    <scope>NUCLEOTIDE SEQUENCE [LARGE SCALE GENOMIC DNA]</scope>
    <source>
        <strain evidence="11 12">PP31</strain>
    </source>
</reference>
<feature type="coiled-coil region" evidence="5">
    <location>
        <begin position="120"/>
        <end position="199"/>
    </location>
</feature>
<keyword evidence="3" id="KW-0813">Transport</keyword>
<gene>
    <name evidence="11" type="ORF">DSCW_55680</name>
</gene>
<feature type="domain" description="Multidrug resistance protein MdtA-like barrel-sandwich hybrid" evidence="8">
    <location>
        <begin position="79"/>
        <end position="235"/>
    </location>
</feature>
<dbReference type="GO" id="GO:0030313">
    <property type="term" value="C:cell envelope"/>
    <property type="evidence" value="ECO:0007669"/>
    <property type="project" value="UniProtKB-SubCell"/>
</dbReference>
<feature type="region of interest" description="Disordered" evidence="6">
    <location>
        <begin position="394"/>
        <end position="416"/>
    </location>
</feature>
<keyword evidence="7" id="KW-1133">Transmembrane helix</keyword>
<dbReference type="EMBL" id="AP021875">
    <property type="protein sequence ID" value="BBO78151.1"/>
    <property type="molecule type" value="Genomic_DNA"/>
</dbReference>
<dbReference type="GO" id="GO:1990195">
    <property type="term" value="C:macrolide transmembrane transporter complex"/>
    <property type="evidence" value="ECO:0007669"/>
    <property type="project" value="InterPro"/>
</dbReference>
<dbReference type="GO" id="GO:1990961">
    <property type="term" value="P:xenobiotic detoxification by transmembrane export across the plasma membrane"/>
    <property type="evidence" value="ECO:0007669"/>
    <property type="project" value="InterPro"/>
</dbReference>
<sequence length="416" mass="45760">MRFRKVNRGKKDFQDKYDMQKRKLRYWVAAMVVLIVTAGVWYALKRLQPAEQPDYVTVPAVKRDIQETVSCTGVLDAYRKVNVGAQVSGQIETLKVSLGDQVKKGQLLAVIDPSVKQNDLKDAEAQLKSVRAQKRSKEALLKQYELEYERQQTMRSRDASAKADLESARANLESARADIDALDASIAQAKIALDTAKTNLAYTQIVAPMDGTVVAVETDEGQTLVSTQSAPTILILANLDVMTVKSLISEADVIRVKPGMPVFFSTLGDPDTRYEGVLRSVDPAPESITDTDTSAKTISSAATYYNGQFEVNNPDRKLRIFMTAQVSIVLGEVKKALSIPLSVLGSDLGNGRYEVRVLKDGRAEPRRIETGFKDNIHIQVVSGLSEGERVVVGDSQSAAQDLSSRQKRFRGPPPGR</sequence>
<evidence type="ECO:0000313" key="11">
    <source>
        <dbReference type="EMBL" id="BBO78151.1"/>
    </source>
</evidence>
<dbReference type="Pfam" id="PF25944">
    <property type="entry name" value="Beta-barrel_RND"/>
    <property type="match status" value="1"/>
</dbReference>
<feature type="domain" description="Multidrug resistance protein MdtA-like beta-barrel" evidence="9">
    <location>
        <begin position="242"/>
        <end position="331"/>
    </location>
</feature>
<dbReference type="InterPro" id="IPR006143">
    <property type="entry name" value="RND_pump_MFP"/>
</dbReference>
<accession>A0A5K7ZEF7</accession>
<dbReference type="KEGG" id="dwd:DSCW_55680"/>
<protein>
    <submittedName>
        <fullName evidence="11">Macrolide-specific efflux protein MacA</fullName>
    </submittedName>
</protein>
<dbReference type="InterPro" id="IPR058627">
    <property type="entry name" value="MdtA-like_C"/>
</dbReference>
<keyword evidence="4 5" id="KW-0175">Coiled coil</keyword>
<keyword evidence="7" id="KW-0472">Membrane</keyword>
<dbReference type="Pfam" id="PF25917">
    <property type="entry name" value="BSH_RND"/>
    <property type="match status" value="1"/>
</dbReference>
<name>A0A5K7ZEF7_9BACT</name>
<evidence type="ECO:0000256" key="3">
    <source>
        <dbReference type="ARBA" id="ARBA00022448"/>
    </source>
</evidence>